<evidence type="ECO:0000256" key="1">
    <source>
        <dbReference type="SAM" id="MobiDB-lite"/>
    </source>
</evidence>
<feature type="compositionally biased region" description="Polar residues" evidence="1">
    <location>
        <begin position="261"/>
        <end position="281"/>
    </location>
</feature>
<keyword evidence="3" id="KW-1185">Reference proteome</keyword>
<dbReference type="Proteomes" id="UP000198406">
    <property type="component" value="Unassembled WGS sequence"/>
</dbReference>
<organism evidence="2 3">
    <name type="scientific">Fistulifera solaris</name>
    <name type="common">Oleaginous diatom</name>
    <dbReference type="NCBI Taxonomy" id="1519565"/>
    <lineage>
        <taxon>Eukaryota</taxon>
        <taxon>Sar</taxon>
        <taxon>Stramenopiles</taxon>
        <taxon>Ochrophyta</taxon>
        <taxon>Bacillariophyta</taxon>
        <taxon>Bacillariophyceae</taxon>
        <taxon>Bacillariophycidae</taxon>
        <taxon>Naviculales</taxon>
        <taxon>Naviculaceae</taxon>
        <taxon>Fistulifera</taxon>
    </lineage>
</organism>
<protein>
    <submittedName>
        <fullName evidence="2">Uncharacterized protein</fullName>
    </submittedName>
</protein>
<gene>
    <name evidence="2" type="ORF">FisN_7Lh195</name>
</gene>
<feature type="region of interest" description="Disordered" evidence="1">
    <location>
        <begin position="1"/>
        <end position="73"/>
    </location>
</feature>
<evidence type="ECO:0000313" key="3">
    <source>
        <dbReference type="Proteomes" id="UP000198406"/>
    </source>
</evidence>
<feature type="compositionally biased region" description="Basic residues" evidence="1">
    <location>
        <begin position="282"/>
        <end position="291"/>
    </location>
</feature>
<name>A0A1Z5JCW0_FISSO</name>
<evidence type="ECO:0000313" key="2">
    <source>
        <dbReference type="EMBL" id="GAX11809.1"/>
    </source>
</evidence>
<accession>A0A1Z5JCW0</accession>
<feature type="compositionally biased region" description="Basic and acidic residues" evidence="1">
    <location>
        <begin position="31"/>
        <end position="42"/>
    </location>
</feature>
<dbReference type="InParanoid" id="A0A1Z5JCW0"/>
<reference evidence="2 3" key="1">
    <citation type="journal article" date="2015" name="Plant Cell">
        <title>Oil accumulation by the oleaginous diatom Fistulifera solaris as revealed by the genome and transcriptome.</title>
        <authorList>
            <person name="Tanaka T."/>
            <person name="Maeda Y."/>
            <person name="Veluchamy A."/>
            <person name="Tanaka M."/>
            <person name="Abida H."/>
            <person name="Marechal E."/>
            <person name="Bowler C."/>
            <person name="Muto M."/>
            <person name="Sunaga Y."/>
            <person name="Tanaka M."/>
            <person name="Yoshino T."/>
            <person name="Taniguchi T."/>
            <person name="Fukuda Y."/>
            <person name="Nemoto M."/>
            <person name="Matsumoto M."/>
            <person name="Wong P.S."/>
            <person name="Aburatani S."/>
            <person name="Fujibuchi W."/>
        </authorList>
    </citation>
    <scope>NUCLEOTIDE SEQUENCE [LARGE SCALE GENOMIC DNA]</scope>
    <source>
        <strain evidence="2 3">JPCC DA0580</strain>
    </source>
</reference>
<proteinExistence type="predicted"/>
<comment type="caution">
    <text evidence="2">The sequence shown here is derived from an EMBL/GenBank/DDBJ whole genome shotgun (WGS) entry which is preliminary data.</text>
</comment>
<feature type="compositionally biased region" description="Polar residues" evidence="1">
    <location>
        <begin position="312"/>
        <end position="331"/>
    </location>
</feature>
<dbReference type="OrthoDB" id="49562at2759"/>
<feature type="compositionally biased region" description="Polar residues" evidence="1">
    <location>
        <begin position="18"/>
        <end position="30"/>
    </location>
</feature>
<dbReference type="EMBL" id="BDSP01000044">
    <property type="protein sequence ID" value="GAX11809.1"/>
    <property type="molecule type" value="Genomic_DNA"/>
</dbReference>
<sequence length="331" mass="36111">MEPSIDLLHEDVRPVGPSHSTDLQFTASFETRSDSTDIEPTKKQPISYQGSKGPASSSRKSQDAHTQRRLEVRGANRGTTVMQRDIIPTKSNRDLMRQISGLGMIDPVYGTREASPLHQSIIFDDMSLGDIPDDFKDAVSVASDRTATDGNGFDSTFFTASLLFSADDLPSLDGSSVSKNTKKTSWKVHSSDAVDIESLLSGNGRSSPVKFSMSKAKDAKPPLPDHQFHVTRSKPQEIAVKPISSKEAHREIPGSADFFFSKQTSHNNSSQVPLPTSPRKSSISHKPRMSPRKLPSLAQIFPGGRPPRRATETSSTDPRRNTSNSVSAPKV</sequence>
<feature type="region of interest" description="Disordered" evidence="1">
    <location>
        <begin position="205"/>
        <end position="331"/>
    </location>
</feature>
<feature type="compositionally biased region" description="Polar residues" evidence="1">
    <location>
        <begin position="44"/>
        <end position="59"/>
    </location>
</feature>
<feature type="compositionally biased region" description="Basic and acidic residues" evidence="1">
    <location>
        <begin position="60"/>
        <end position="73"/>
    </location>
</feature>
<dbReference type="AlphaFoldDB" id="A0A1Z5JCW0"/>